<dbReference type="OrthoDB" id="9791689at2"/>
<sequence length="412" mass="45972">MKRTTCCVVGGGPAGMVLGLLLARSGVPVTVLEKHADFLRDFRGDTVHPTTLALLDELGLAERFAELPQRRVSTVMLPVGPDGEFYTLGDFERLPIKYNYIAMVPQWDLLNLLAAEAAKEPNFELRMSTEVTGLVRERGRVTGVDYRTADGERGRLRATITVACDGRDSLVRRELADQLRVRDFPTPMDVQWFRIPRRQEDPAGAVGNIGDGAFTVLLDREDYFQAASVIAKGSDATERAHDIGKFNESLRGRLGWLDDGRELVRSWEDVKLLHVSLDRLRRWHVPGLLCIGDAAHAMSPVGGIGINLAVQDAVAAARHLAKPLRRGELRRRHVAAIQHARLPTTALLQGLQRTVHANVVEPALRGEIDFGRRARLPRPLKLLPRLPWLRVVPPYILAYGARRERPPREALR</sequence>
<dbReference type="NCBIfam" id="NF004833">
    <property type="entry name" value="PRK06185.1-1"/>
    <property type="match status" value="1"/>
</dbReference>
<dbReference type="RefSeq" id="WP_092632299.1">
    <property type="nucleotide sequence ID" value="NZ_FNFM01000014.1"/>
</dbReference>
<dbReference type="PRINTS" id="PR00420">
    <property type="entry name" value="RNGMNOXGNASE"/>
</dbReference>
<dbReference type="SUPFAM" id="SSF51905">
    <property type="entry name" value="FAD/NAD(P)-binding domain"/>
    <property type="match status" value="1"/>
</dbReference>
<keyword evidence="4" id="KW-1185">Reference proteome</keyword>
<reference evidence="4" key="1">
    <citation type="submission" date="2016-10" db="EMBL/GenBank/DDBJ databases">
        <authorList>
            <person name="Varghese N."/>
            <person name="Submissions S."/>
        </authorList>
    </citation>
    <scope>NUCLEOTIDE SEQUENCE [LARGE SCALE GENOMIC DNA]</scope>
    <source>
        <strain evidence="4">DSM 45460</strain>
    </source>
</reference>
<dbReference type="Pfam" id="PF01494">
    <property type="entry name" value="FAD_binding_3"/>
    <property type="match status" value="1"/>
</dbReference>
<dbReference type="InterPro" id="IPR036188">
    <property type="entry name" value="FAD/NAD-bd_sf"/>
</dbReference>
<evidence type="ECO:0000259" key="2">
    <source>
        <dbReference type="Pfam" id="PF01494"/>
    </source>
</evidence>
<dbReference type="AlphaFoldDB" id="A0A1G9FAT9"/>
<dbReference type="PANTHER" id="PTHR43476:SF5">
    <property type="entry name" value="FAD-DEPENDENT MONOOXYGENASE"/>
    <property type="match status" value="1"/>
</dbReference>
<protein>
    <submittedName>
        <fullName evidence="3">2-polyprenyl-6-methoxyphenol hydroxylase</fullName>
    </submittedName>
</protein>
<dbReference type="GO" id="GO:0016491">
    <property type="term" value="F:oxidoreductase activity"/>
    <property type="evidence" value="ECO:0007669"/>
    <property type="project" value="UniProtKB-KW"/>
</dbReference>
<dbReference type="InterPro" id="IPR002938">
    <property type="entry name" value="FAD-bd"/>
</dbReference>
<evidence type="ECO:0000256" key="1">
    <source>
        <dbReference type="ARBA" id="ARBA00023002"/>
    </source>
</evidence>
<feature type="domain" description="FAD-binding" evidence="2">
    <location>
        <begin position="4"/>
        <end position="325"/>
    </location>
</feature>
<evidence type="ECO:0000313" key="4">
    <source>
        <dbReference type="Proteomes" id="UP000199213"/>
    </source>
</evidence>
<accession>A0A1G9FAT9</accession>
<proteinExistence type="predicted"/>
<dbReference type="InterPro" id="IPR050631">
    <property type="entry name" value="PheA/TfdB_FAD_monoxygenase"/>
</dbReference>
<dbReference type="Gene3D" id="3.50.50.60">
    <property type="entry name" value="FAD/NAD(P)-binding domain"/>
    <property type="match status" value="2"/>
</dbReference>
<dbReference type="PANTHER" id="PTHR43476">
    <property type="entry name" value="3-(3-HYDROXY-PHENYL)PROPIONATE/3-HYDROXYCINNAMIC ACID HYDROXYLASE"/>
    <property type="match status" value="1"/>
</dbReference>
<evidence type="ECO:0000313" key="3">
    <source>
        <dbReference type="EMBL" id="SDK85486.1"/>
    </source>
</evidence>
<dbReference type="GO" id="GO:0071949">
    <property type="term" value="F:FAD binding"/>
    <property type="evidence" value="ECO:0007669"/>
    <property type="project" value="InterPro"/>
</dbReference>
<keyword evidence="1" id="KW-0560">Oxidoreductase</keyword>
<organism evidence="3 4">
    <name type="scientific">Actinopolyspora mzabensis</name>
    <dbReference type="NCBI Taxonomy" id="995066"/>
    <lineage>
        <taxon>Bacteria</taxon>
        <taxon>Bacillati</taxon>
        <taxon>Actinomycetota</taxon>
        <taxon>Actinomycetes</taxon>
        <taxon>Actinopolysporales</taxon>
        <taxon>Actinopolysporaceae</taxon>
        <taxon>Actinopolyspora</taxon>
    </lineage>
</organism>
<dbReference type="EMBL" id="FNFM01000014">
    <property type="protein sequence ID" value="SDK85486.1"/>
    <property type="molecule type" value="Genomic_DNA"/>
</dbReference>
<dbReference type="Proteomes" id="UP000199213">
    <property type="component" value="Unassembled WGS sequence"/>
</dbReference>
<gene>
    <name evidence="3" type="ORF">SAMN04487820_11481</name>
</gene>
<name>A0A1G9FAT9_ACTMZ</name>